<feature type="transmembrane region" description="Helical" evidence="1">
    <location>
        <begin position="97"/>
        <end position="124"/>
    </location>
</feature>
<dbReference type="AlphaFoldDB" id="A0A5Q2RNA4"/>
<organism evidence="2 3">
    <name type="scientific">Actinomarinicola tropica</name>
    <dbReference type="NCBI Taxonomy" id="2789776"/>
    <lineage>
        <taxon>Bacteria</taxon>
        <taxon>Bacillati</taxon>
        <taxon>Actinomycetota</taxon>
        <taxon>Acidimicrobiia</taxon>
        <taxon>Acidimicrobiales</taxon>
        <taxon>Iamiaceae</taxon>
        <taxon>Actinomarinicola</taxon>
    </lineage>
</organism>
<evidence type="ECO:0000256" key="1">
    <source>
        <dbReference type="SAM" id="Phobius"/>
    </source>
</evidence>
<gene>
    <name evidence="2" type="ORF">GH723_05875</name>
</gene>
<dbReference type="Pfam" id="PF12730">
    <property type="entry name" value="ABC2_membrane_4"/>
    <property type="match status" value="1"/>
</dbReference>
<feature type="transmembrane region" description="Helical" evidence="1">
    <location>
        <begin position="211"/>
        <end position="232"/>
    </location>
</feature>
<sequence length="238" mass="24286">MHGLGPIYRVVLSAIATKARLALLVALGAIAVLLGLAIGSSEPLDRVQSAADMVNGYGLSVLVPVVSLVFASAALGDMTEDNTLVYLWLRPVPRETIATAATLAAATVSLPVVTLPLGLAAALASGGDGGAVVGTVVAAAVCCLAYSGLFTALGLRVKRALAWGITYMLIWEGFVARAGTGSARLSVQAYGRSILAEAADVELRLASIDPIAAVVVPVLVAMVGIALTTRFLHRRDVA</sequence>
<evidence type="ECO:0000313" key="2">
    <source>
        <dbReference type="EMBL" id="QGG94675.1"/>
    </source>
</evidence>
<protein>
    <recommendedName>
        <fullName evidence="4">ABC transporter permease subunit</fullName>
    </recommendedName>
</protein>
<dbReference type="EMBL" id="CP045851">
    <property type="protein sequence ID" value="QGG94675.1"/>
    <property type="molecule type" value="Genomic_DNA"/>
</dbReference>
<feature type="transmembrane region" description="Helical" evidence="1">
    <location>
        <begin position="130"/>
        <end position="153"/>
    </location>
</feature>
<name>A0A5Q2RNA4_9ACTN</name>
<keyword evidence="1" id="KW-1133">Transmembrane helix</keyword>
<keyword evidence="1" id="KW-0472">Membrane</keyword>
<feature type="transmembrane region" description="Helical" evidence="1">
    <location>
        <begin position="21"/>
        <end position="38"/>
    </location>
</feature>
<feature type="transmembrane region" description="Helical" evidence="1">
    <location>
        <begin position="58"/>
        <end position="76"/>
    </location>
</feature>
<reference evidence="2 3" key="1">
    <citation type="submission" date="2019-11" db="EMBL/GenBank/DDBJ databases">
        <authorList>
            <person name="He Y."/>
        </authorList>
    </citation>
    <scope>NUCLEOTIDE SEQUENCE [LARGE SCALE GENOMIC DNA]</scope>
    <source>
        <strain evidence="2 3">SCSIO 58843</strain>
    </source>
</reference>
<keyword evidence="3" id="KW-1185">Reference proteome</keyword>
<evidence type="ECO:0000313" key="3">
    <source>
        <dbReference type="Proteomes" id="UP000334019"/>
    </source>
</evidence>
<accession>A0A5Q2RNA4</accession>
<dbReference type="KEGG" id="atq:GH723_05875"/>
<dbReference type="Proteomes" id="UP000334019">
    <property type="component" value="Chromosome"/>
</dbReference>
<feature type="transmembrane region" description="Helical" evidence="1">
    <location>
        <begin position="160"/>
        <end position="179"/>
    </location>
</feature>
<proteinExistence type="predicted"/>
<dbReference type="RefSeq" id="WP_153758781.1">
    <property type="nucleotide sequence ID" value="NZ_CP045851.1"/>
</dbReference>
<keyword evidence="1" id="KW-0812">Transmembrane</keyword>
<evidence type="ECO:0008006" key="4">
    <source>
        <dbReference type="Google" id="ProtNLM"/>
    </source>
</evidence>